<proteinExistence type="predicted"/>
<accession>A0AAJ0PG54</accession>
<organism evidence="2 3">
    <name type="scientific">Pseudomonas parafulva</name>
    <dbReference type="NCBI Taxonomy" id="157782"/>
    <lineage>
        <taxon>Bacteria</taxon>
        <taxon>Pseudomonadati</taxon>
        <taxon>Pseudomonadota</taxon>
        <taxon>Gammaproteobacteria</taxon>
        <taxon>Pseudomonadales</taxon>
        <taxon>Pseudomonadaceae</taxon>
        <taxon>Pseudomonas</taxon>
    </lineage>
</organism>
<protein>
    <submittedName>
        <fullName evidence="2">Type IV secretion protein Rhs</fullName>
    </submittedName>
</protein>
<dbReference type="Proteomes" id="UP000071644">
    <property type="component" value="Unassembled WGS sequence"/>
</dbReference>
<comment type="caution">
    <text evidence="2">The sequence shown here is derived from an EMBL/GenBank/DDBJ whole genome shotgun (WGS) entry which is preliminary data.</text>
</comment>
<dbReference type="Pfam" id="PF09994">
    <property type="entry name" value="T6SS_Tle1-like_cat"/>
    <property type="match status" value="1"/>
</dbReference>
<reference evidence="2 3" key="1">
    <citation type="journal article" date="2016" name="Front. Microbiol.">
        <title>Genomic Resource of Rice Seed Associated Bacteria.</title>
        <authorList>
            <person name="Midha S."/>
            <person name="Bansal K."/>
            <person name="Sharma S."/>
            <person name="Kumar N."/>
            <person name="Patil P.P."/>
            <person name="Chaudhry V."/>
            <person name="Patil P.B."/>
        </authorList>
    </citation>
    <scope>NUCLEOTIDE SEQUENCE [LARGE SCALE GENOMIC DNA]</scope>
    <source>
        <strain evidence="2 3">NS96</strain>
    </source>
</reference>
<name>A0AAJ0PG54_9PSED</name>
<dbReference type="AlphaFoldDB" id="A0AAJ0PG54"/>
<dbReference type="RefSeq" id="WP_058637648.1">
    <property type="nucleotide sequence ID" value="NZ_LDSN01000009.1"/>
</dbReference>
<evidence type="ECO:0000313" key="2">
    <source>
        <dbReference type="EMBL" id="KTT19391.1"/>
    </source>
</evidence>
<sequence>MQTHITGSHRADAIEIRLGLFFDGTGNNQHNTTVSHGKGASYDNALSNVALLHDLYAQQPEDDGQRVVLKHYVQGIGTQAGEDDDIYASATGRGRTGIQARVEQALADIAALLRDWQQGHRQTRIERISVDLFGFSRGAAAARHMANVLRNEPARLFPHCPIVIHFIGLFDTVAAIVAPLQGDFDPADTRQGGLQLGLPEGIANHVVQLVAGDEQRHNFPLIGSGHDIVLPGVHSNIGGGYQDVVDEDVLLCKPQSQRVAAGVPAQQTGVYTAVAALMVTAFKDLGQPPARVVSWEHPVPGGEPREPQKQVYAAIGRRRQVAGQLSRVYLSIMREYAARAGVPFAPLGCHTQHAVPEELRGISDKLHAYALGACPSLELTEPEQTLLRERYIHTSAHWNAVKGMRSSSLDVLFIDRPGVAGRVVHPNPV</sequence>
<evidence type="ECO:0000259" key="1">
    <source>
        <dbReference type="Pfam" id="PF09994"/>
    </source>
</evidence>
<gene>
    <name evidence="2" type="ORF">NS96R_04430</name>
</gene>
<dbReference type="PANTHER" id="PTHR33840">
    <property type="match status" value="1"/>
</dbReference>
<evidence type="ECO:0000313" key="3">
    <source>
        <dbReference type="Proteomes" id="UP000071644"/>
    </source>
</evidence>
<dbReference type="PANTHER" id="PTHR33840:SF1">
    <property type="entry name" value="TLE1 PHOSPHOLIPASE DOMAIN-CONTAINING PROTEIN"/>
    <property type="match status" value="1"/>
</dbReference>
<feature type="domain" description="T6SS Phospholipase effector Tle1-like catalytic" evidence="1">
    <location>
        <begin position="18"/>
        <end position="150"/>
    </location>
</feature>
<dbReference type="EMBL" id="LDSN01000009">
    <property type="protein sequence ID" value="KTT19391.1"/>
    <property type="molecule type" value="Genomic_DNA"/>
</dbReference>
<dbReference type="InterPro" id="IPR029058">
    <property type="entry name" value="AB_hydrolase_fold"/>
</dbReference>
<dbReference type="SUPFAM" id="SSF53474">
    <property type="entry name" value="alpha/beta-Hydrolases"/>
    <property type="match status" value="1"/>
</dbReference>
<dbReference type="InterPro" id="IPR018712">
    <property type="entry name" value="Tle1-like_cat"/>
</dbReference>